<feature type="domain" description="Trans-2-enoyl-CoA reductase-like NAD(P)H binding" evidence="14">
    <location>
        <begin position="2"/>
        <end position="80"/>
    </location>
</feature>
<dbReference type="Pfam" id="PF12241">
    <property type="entry name" value="Enoyl_reductase"/>
    <property type="match status" value="1"/>
</dbReference>
<keyword evidence="7 11" id="KW-0275">Fatty acid biosynthesis</keyword>
<evidence type="ECO:0000256" key="6">
    <source>
        <dbReference type="ARBA" id="ARBA00023098"/>
    </source>
</evidence>
<keyword evidence="5 11" id="KW-0520">NAD</keyword>
<evidence type="ECO:0000256" key="8">
    <source>
        <dbReference type="ARBA" id="ARBA00048302"/>
    </source>
</evidence>
<evidence type="ECO:0000259" key="13">
    <source>
        <dbReference type="Pfam" id="PF12241"/>
    </source>
</evidence>
<evidence type="ECO:0000256" key="1">
    <source>
        <dbReference type="ARBA" id="ARBA00011245"/>
    </source>
</evidence>
<feature type="binding site" evidence="11">
    <location>
        <position position="245"/>
    </location>
    <ligand>
        <name>NAD(+)</name>
        <dbReference type="ChEBI" id="CHEBI:57540"/>
    </ligand>
</feature>
<organism evidence="15 16">
    <name type="scientific">Sphingobacterium spiritivorum</name>
    <name type="common">Flavobacterium spiritivorum</name>
    <dbReference type="NCBI Taxonomy" id="258"/>
    <lineage>
        <taxon>Bacteria</taxon>
        <taxon>Pseudomonadati</taxon>
        <taxon>Bacteroidota</taxon>
        <taxon>Sphingobacteriia</taxon>
        <taxon>Sphingobacteriales</taxon>
        <taxon>Sphingobacteriaceae</taxon>
        <taxon>Sphingobacterium</taxon>
    </lineage>
</organism>
<comment type="subunit">
    <text evidence="1 11">Monomer.</text>
</comment>
<evidence type="ECO:0000256" key="3">
    <source>
        <dbReference type="ARBA" id="ARBA00022832"/>
    </source>
</evidence>
<dbReference type="Gene3D" id="3.40.50.720">
    <property type="entry name" value="NAD(P)-binding Rossmann-like Domain"/>
    <property type="match status" value="1"/>
</dbReference>
<dbReference type="GO" id="GO:0004318">
    <property type="term" value="F:enoyl-[acyl-carrier-protein] reductase (NADH) activity"/>
    <property type="evidence" value="ECO:0007669"/>
    <property type="project" value="UniProtKB-UniRule"/>
</dbReference>
<evidence type="ECO:0000259" key="12">
    <source>
        <dbReference type="Pfam" id="PF07055"/>
    </source>
</evidence>
<evidence type="ECO:0000256" key="4">
    <source>
        <dbReference type="ARBA" id="ARBA00023002"/>
    </source>
</evidence>
<dbReference type="NCBIfam" id="NF010177">
    <property type="entry name" value="PRK13656.1"/>
    <property type="match status" value="1"/>
</dbReference>
<keyword evidence="2 11" id="KW-0444">Lipid biosynthesis</keyword>
<gene>
    <name evidence="11" type="primary">fabV</name>
    <name evidence="15" type="ORF">NCTC11388_04079</name>
</gene>
<feature type="binding site" evidence="11">
    <location>
        <position position="226"/>
    </location>
    <ligand>
        <name>substrate</name>
    </ligand>
</feature>
<keyword evidence="6 11" id="KW-0443">Lipid metabolism</keyword>
<feature type="binding site" evidence="11">
    <location>
        <begin position="139"/>
        <end position="140"/>
    </location>
    <ligand>
        <name>NAD(+)</name>
        <dbReference type="ChEBI" id="CHEBI:57540"/>
    </ligand>
</feature>
<evidence type="ECO:0000313" key="15">
    <source>
        <dbReference type="EMBL" id="SUJ27076.1"/>
    </source>
</evidence>
<dbReference type="Pfam" id="PF12242">
    <property type="entry name" value="Eno-Rase_NADH_b"/>
    <property type="match status" value="1"/>
</dbReference>
<dbReference type="InterPro" id="IPR010758">
    <property type="entry name" value="Trans-2-enoyl-CoA_reductase"/>
</dbReference>
<feature type="site" description="Plays an important role in discriminating NADH against NADPH" evidence="11">
    <location>
        <position position="75"/>
    </location>
</feature>
<dbReference type="GO" id="GO:0051287">
    <property type="term" value="F:NAD binding"/>
    <property type="evidence" value="ECO:0007669"/>
    <property type="project" value="UniProtKB-UniRule"/>
</dbReference>
<feature type="domain" description="Enoyl reductase FAD binding" evidence="12">
    <location>
        <begin position="325"/>
        <end position="387"/>
    </location>
</feature>
<feature type="binding site" evidence="11">
    <location>
        <begin position="111"/>
        <end position="112"/>
    </location>
    <ligand>
        <name>NAD(+)</name>
        <dbReference type="ChEBI" id="CHEBI:57540"/>
    </ligand>
</feature>
<proteinExistence type="inferred from homology"/>
<evidence type="ECO:0000256" key="9">
    <source>
        <dbReference type="ARBA" id="ARBA00048572"/>
    </source>
</evidence>
<dbReference type="Pfam" id="PF07055">
    <property type="entry name" value="Eno-Rase_FAD_bd"/>
    <property type="match status" value="1"/>
</dbReference>
<dbReference type="UniPathway" id="UPA00094"/>
<dbReference type="InterPro" id="IPR024910">
    <property type="entry name" value="Enoyl-CoA_Rdtase_cat_dom"/>
</dbReference>
<dbReference type="FunFam" id="3.40.50.720:FF:000221">
    <property type="entry name" value="Enoyl-[acyl-carrier-protein] reductase [NADH]"/>
    <property type="match status" value="1"/>
</dbReference>
<accession>A0A380CRA9</accession>
<keyword evidence="4 11" id="KW-0560">Oxidoreductase</keyword>
<evidence type="ECO:0000313" key="16">
    <source>
        <dbReference type="Proteomes" id="UP000254893"/>
    </source>
</evidence>
<dbReference type="Proteomes" id="UP000254893">
    <property type="component" value="Unassembled WGS sequence"/>
</dbReference>
<dbReference type="NCBIfam" id="NF043048">
    <property type="entry name" value="EnoyACPredFabV"/>
    <property type="match status" value="1"/>
</dbReference>
<comment type="similarity">
    <text evidence="10 11">Belongs to the TER reductase family.</text>
</comment>
<evidence type="ECO:0000256" key="2">
    <source>
        <dbReference type="ARBA" id="ARBA00022516"/>
    </source>
</evidence>
<dbReference type="InterPro" id="IPR024906">
    <property type="entry name" value="Eno_Rdtase_FAD-bd_dom"/>
</dbReference>
<name>A0A380CRA9_SPHSI</name>
<feature type="active site" description="Proton donor" evidence="11">
    <location>
        <position position="236"/>
    </location>
</feature>
<protein>
    <recommendedName>
        <fullName evidence="11">Enoyl-[acyl-carrier-protein] reductase [NADH]</fullName>
        <shortName evidence="11">ENR</shortName>
        <ecNumber evidence="11">1.3.1.9</ecNumber>
    </recommendedName>
</protein>
<dbReference type="EMBL" id="UGYW01000002">
    <property type="protein sequence ID" value="SUJ27076.1"/>
    <property type="molecule type" value="Genomic_DNA"/>
</dbReference>
<dbReference type="HAMAP" id="MF_01838">
    <property type="entry name" value="FabV_reductase"/>
    <property type="match status" value="1"/>
</dbReference>
<dbReference type="InterPro" id="IPR050048">
    <property type="entry name" value="FabV-like_NADH_b"/>
</dbReference>
<dbReference type="GO" id="GO:0050343">
    <property type="term" value="F:trans-2-enoyl-CoA reductase (NADH) activity"/>
    <property type="evidence" value="ECO:0007669"/>
    <property type="project" value="UniProtKB-EC"/>
</dbReference>
<keyword evidence="3 11" id="KW-0276">Fatty acid metabolism</keyword>
<feature type="domain" description="Trans-2-enoyl-CoA reductase catalytic" evidence="13">
    <location>
        <begin position="82"/>
        <end position="318"/>
    </location>
</feature>
<reference evidence="15 16" key="1">
    <citation type="submission" date="2018-06" db="EMBL/GenBank/DDBJ databases">
        <authorList>
            <consortium name="Pathogen Informatics"/>
            <person name="Doyle S."/>
        </authorList>
    </citation>
    <scope>NUCLEOTIDE SEQUENCE [LARGE SCALE GENOMIC DNA]</scope>
    <source>
        <strain evidence="15 16">NCTC11388</strain>
    </source>
</reference>
<evidence type="ECO:0000256" key="10">
    <source>
        <dbReference type="ARBA" id="ARBA00060887"/>
    </source>
</evidence>
<feature type="binding site" evidence="11">
    <location>
        <begin position="74"/>
        <end position="75"/>
    </location>
    <ligand>
        <name>NAD(+)</name>
        <dbReference type="ChEBI" id="CHEBI:57540"/>
    </ligand>
</feature>
<comment type="catalytic activity">
    <reaction evidence="9 11">
        <text>a 2,3-saturated acyl-[ACP] + NAD(+) = a (2E)-enoyl-[ACP] + NADH + H(+)</text>
        <dbReference type="Rhea" id="RHEA:10240"/>
        <dbReference type="Rhea" id="RHEA-COMP:9925"/>
        <dbReference type="Rhea" id="RHEA-COMP:9926"/>
        <dbReference type="ChEBI" id="CHEBI:15378"/>
        <dbReference type="ChEBI" id="CHEBI:57540"/>
        <dbReference type="ChEBI" id="CHEBI:57945"/>
        <dbReference type="ChEBI" id="CHEBI:78784"/>
        <dbReference type="ChEBI" id="CHEBI:78785"/>
        <dbReference type="EC" id="1.3.1.9"/>
    </reaction>
</comment>
<comment type="catalytic activity">
    <reaction evidence="8">
        <text>a 2,3-saturated acyl-CoA + NAD(+) = a (2E)-enoyl-CoA + NADH + H(+)</text>
        <dbReference type="Rhea" id="RHEA:18177"/>
        <dbReference type="ChEBI" id="CHEBI:15378"/>
        <dbReference type="ChEBI" id="CHEBI:57540"/>
        <dbReference type="ChEBI" id="CHEBI:57945"/>
        <dbReference type="ChEBI" id="CHEBI:58856"/>
        <dbReference type="ChEBI" id="CHEBI:65111"/>
        <dbReference type="EC" id="1.3.1.44"/>
    </reaction>
</comment>
<sequence length="400" mass="43813">MIIQPRTRGFICLTSHPQGAAQNIKNQIEYVKSKGTITDGPKKVLVIGASTGFGIASRITAAFGSGAATIGVFFEKPATEGKPGTAGWYNSAAFENEAKEAGLYAKSINGDAFSDEIKKEVIDLIKRDLGQVDLVVYSLASPRRTNPKNGVSYASVLKPISQPFTDKTVDFHTGVVSDISIQPIENEEDIANTVAVMGGEDWKFWIEDLKAAGVLAEGVKTVAYSYIGPKLTYPIYRNGTIGKAKDDLEATVPVINDLLKDLHGISYVSVNKALVTQSSSAIPVVPLYISLLYKVMKEKGIHEGTIEQIQRLFAERLYLDSTIPTDEKGRIRIDDLEMREDVQEEVAKLWDQVTTENLGEISDIKGYRDEFFNLFGFNVDGIDYEADTNEVVNVPSLANN</sequence>
<comment type="pathway">
    <text evidence="11">Lipid metabolism; fatty acid biosynthesis.</text>
</comment>
<dbReference type="GO" id="GO:0006633">
    <property type="term" value="P:fatty acid biosynthetic process"/>
    <property type="evidence" value="ECO:0007669"/>
    <property type="project" value="UniProtKB-UniRule"/>
</dbReference>
<dbReference type="PANTHER" id="PTHR37480">
    <property type="entry name" value="ENOYL-[ACYL-CARRIER-PROTEIN] REDUCTASE [NADH]"/>
    <property type="match status" value="1"/>
</dbReference>
<dbReference type="EC" id="1.3.1.9" evidence="11"/>
<dbReference type="PANTHER" id="PTHR37480:SF1">
    <property type="entry name" value="ENOYL-[ACYL-CARRIER-PROTEIN] REDUCTASE [NADH]"/>
    <property type="match status" value="1"/>
</dbReference>
<comment type="function">
    <text evidence="11">Involved in the final reduction of the elongation cycle of fatty acid synthesis (FAS II). Catalyzes the reduction of a carbon-carbon double bond in an enoyl moiety that is covalently linked to an acyl carrier protein (ACP).</text>
</comment>
<dbReference type="AlphaFoldDB" id="A0A380CRA9"/>
<evidence type="ECO:0000256" key="11">
    <source>
        <dbReference type="HAMAP-Rule" id="MF_01838"/>
    </source>
</evidence>
<feature type="binding site" evidence="11">
    <location>
        <begin position="274"/>
        <end position="276"/>
    </location>
    <ligand>
        <name>NAD(+)</name>
        <dbReference type="ChEBI" id="CHEBI:57540"/>
    </ligand>
</feature>
<evidence type="ECO:0000256" key="7">
    <source>
        <dbReference type="ARBA" id="ARBA00023160"/>
    </source>
</evidence>
<evidence type="ECO:0000256" key="5">
    <source>
        <dbReference type="ARBA" id="ARBA00023027"/>
    </source>
</evidence>
<feature type="binding site" evidence="11">
    <location>
        <begin position="48"/>
        <end position="53"/>
    </location>
    <ligand>
        <name>NAD(+)</name>
        <dbReference type="ChEBI" id="CHEBI:57540"/>
    </ligand>
</feature>
<evidence type="ECO:0000259" key="14">
    <source>
        <dbReference type="Pfam" id="PF12242"/>
    </source>
</evidence>
<dbReference type="RefSeq" id="WP_115171425.1">
    <property type="nucleotide sequence ID" value="NZ_UGYW01000002.1"/>
</dbReference>